<reference evidence="1" key="1">
    <citation type="submission" date="2014-09" db="EMBL/GenBank/DDBJ databases">
        <authorList>
            <person name="Magalhaes I.L.F."/>
            <person name="Oliveira U."/>
            <person name="Santos F.R."/>
            <person name="Vidigal T.H.D.A."/>
            <person name="Brescovit A.D."/>
            <person name="Santos A.J."/>
        </authorList>
    </citation>
    <scope>NUCLEOTIDE SEQUENCE</scope>
    <source>
        <tissue evidence="1">Shoot tissue taken approximately 20 cm above the soil surface</tissue>
    </source>
</reference>
<reference evidence="1" key="2">
    <citation type="journal article" date="2015" name="Data Brief">
        <title>Shoot transcriptome of the giant reed, Arundo donax.</title>
        <authorList>
            <person name="Barrero R.A."/>
            <person name="Guerrero F.D."/>
            <person name="Moolhuijzen P."/>
            <person name="Goolsby J.A."/>
            <person name="Tidwell J."/>
            <person name="Bellgard S.E."/>
            <person name="Bellgard M.I."/>
        </authorList>
    </citation>
    <scope>NUCLEOTIDE SEQUENCE</scope>
    <source>
        <tissue evidence="1">Shoot tissue taken approximately 20 cm above the soil surface</tissue>
    </source>
</reference>
<evidence type="ECO:0000313" key="1">
    <source>
        <dbReference type="EMBL" id="JAE10300.1"/>
    </source>
</evidence>
<sequence>MMSIIASTHSRFESSMLDKIFIYLLWCLSTYSTVKRRAQQLLL</sequence>
<name>A0A0A9FB82_ARUDO</name>
<proteinExistence type="predicted"/>
<dbReference type="EMBL" id="GBRH01187596">
    <property type="protein sequence ID" value="JAE10300.1"/>
    <property type="molecule type" value="Transcribed_RNA"/>
</dbReference>
<organism evidence="1">
    <name type="scientific">Arundo donax</name>
    <name type="common">Giant reed</name>
    <name type="synonym">Donax arundinaceus</name>
    <dbReference type="NCBI Taxonomy" id="35708"/>
    <lineage>
        <taxon>Eukaryota</taxon>
        <taxon>Viridiplantae</taxon>
        <taxon>Streptophyta</taxon>
        <taxon>Embryophyta</taxon>
        <taxon>Tracheophyta</taxon>
        <taxon>Spermatophyta</taxon>
        <taxon>Magnoliopsida</taxon>
        <taxon>Liliopsida</taxon>
        <taxon>Poales</taxon>
        <taxon>Poaceae</taxon>
        <taxon>PACMAD clade</taxon>
        <taxon>Arundinoideae</taxon>
        <taxon>Arundineae</taxon>
        <taxon>Arundo</taxon>
    </lineage>
</organism>
<dbReference type="AlphaFoldDB" id="A0A0A9FB82"/>
<protein>
    <submittedName>
        <fullName evidence="1">Uncharacterized protein</fullName>
    </submittedName>
</protein>
<accession>A0A0A9FB82</accession>